<dbReference type="EMBL" id="GGEC01062220">
    <property type="protein sequence ID" value="MBX42704.1"/>
    <property type="molecule type" value="Transcribed_RNA"/>
</dbReference>
<evidence type="ECO:0000313" key="1">
    <source>
        <dbReference type="EMBL" id="MBX42704.1"/>
    </source>
</evidence>
<reference evidence="1" key="1">
    <citation type="submission" date="2018-02" db="EMBL/GenBank/DDBJ databases">
        <title>Rhizophora mucronata_Transcriptome.</title>
        <authorList>
            <person name="Meera S.P."/>
            <person name="Sreeshan A."/>
            <person name="Augustine A."/>
        </authorList>
    </citation>
    <scope>NUCLEOTIDE SEQUENCE</scope>
    <source>
        <tissue evidence="1">Leaf</tissue>
    </source>
</reference>
<dbReference type="AlphaFoldDB" id="A0A2P2NJU3"/>
<organism evidence="1">
    <name type="scientific">Rhizophora mucronata</name>
    <name type="common">Asiatic mangrove</name>
    <dbReference type="NCBI Taxonomy" id="61149"/>
    <lineage>
        <taxon>Eukaryota</taxon>
        <taxon>Viridiplantae</taxon>
        <taxon>Streptophyta</taxon>
        <taxon>Embryophyta</taxon>
        <taxon>Tracheophyta</taxon>
        <taxon>Spermatophyta</taxon>
        <taxon>Magnoliopsida</taxon>
        <taxon>eudicotyledons</taxon>
        <taxon>Gunneridae</taxon>
        <taxon>Pentapetalae</taxon>
        <taxon>rosids</taxon>
        <taxon>fabids</taxon>
        <taxon>Malpighiales</taxon>
        <taxon>Rhizophoraceae</taxon>
        <taxon>Rhizophora</taxon>
    </lineage>
</organism>
<sequence>MYRDCAMNKACEKRQRNLKLKFARNQAKQDRAWLSRWAPESSTAAASLVPGSTAM</sequence>
<accession>A0A2P2NJU3</accession>
<protein>
    <submittedName>
        <fullName evidence="1">Uncharacterized protein</fullName>
    </submittedName>
</protein>
<name>A0A2P2NJU3_RHIMU</name>
<proteinExistence type="predicted"/>